<evidence type="ECO:0000256" key="3">
    <source>
        <dbReference type="ARBA" id="ARBA00049244"/>
    </source>
</evidence>
<dbReference type="PANTHER" id="PTHR11669">
    <property type="entry name" value="REPLICATION FACTOR C / DNA POLYMERASE III GAMMA-TAU SUBUNIT"/>
    <property type="match status" value="1"/>
</dbReference>
<evidence type="ECO:0000256" key="2">
    <source>
        <dbReference type="ARBA" id="ARBA00022932"/>
    </source>
</evidence>
<keyword evidence="2" id="KW-0548">Nucleotidyltransferase</keyword>
<sequence>MYPWLTHSLANFIALLDKARLHHANLLYSQKGSGSEVLSHALAKSILCLDSQQRTSKQGACGECKSCLLVEAESHPDLHLITRDKTQISVDSIRSAIEKVSKTAQLGGNKVILINNIESMSAAASNAFLKTLEEPTDDTYMVLSSCEVNHILPTILSRCEKHKLNMPTYEQSAAFLLAQNVEVPEESTLRAHGGSPLLYLSTLEEGGLRFDTFKNDWQSFVSPLSQVSISAFELSEKYKEKAADVLDWLYAIITEEMNKQFDNSQVDIIAISDWQQCQLAEAKRKVQQVGVNNSVVLGQLFSSYKQLNSKVEQ</sequence>
<proteinExistence type="predicted"/>
<evidence type="ECO:0000313" key="4">
    <source>
        <dbReference type="EMBL" id="MFC3121606.1"/>
    </source>
</evidence>
<name>A0ABV7FQ98_9ALTE</name>
<gene>
    <name evidence="4" type="ORF">ACFOHL_08220</name>
</gene>
<dbReference type="Pfam" id="PF13177">
    <property type="entry name" value="DNA_pol3_delta2"/>
    <property type="match status" value="1"/>
</dbReference>
<dbReference type="InterPro" id="IPR050238">
    <property type="entry name" value="DNA_Rep/Repair_Clamp_Loader"/>
</dbReference>
<comment type="catalytic activity">
    <reaction evidence="3">
        <text>DNA(n) + a 2'-deoxyribonucleoside 5'-triphosphate = DNA(n+1) + diphosphate</text>
        <dbReference type="Rhea" id="RHEA:22508"/>
        <dbReference type="Rhea" id="RHEA-COMP:17339"/>
        <dbReference type="Rhea" id="RHEA-COMP:17340"/>
        <dbReference type="ChEBI" id="CHEBI:33019"/>
        <dbReference type="ChEBI" id="CHEBI:61560"/>
        <dbReference type="ChEBI" id="CHEBI:173112"/>
        <dbReference type="EC" id="2.7.7.7"/>
    </reaction>
</comment>
<accession>A0ABV7FQ98</accession>
<dbReference type="PANTHER" id="PTHR11669:SF8">
    <property type="entry name" value="DNA POLYMERASE III SUBUNIT DELTA"/>
    <property type="match status" value="1"/>
</dbReference>
<evidence type="ECO:0000256" key="1">
    <source>
        <dbReference type="ARBA" id="ARBA00012417"/>
    </source>
</evidence>
<protein>
    <recommendedName>
        <fullName evidence="1">DNA-directed DNA polymerase</fullName>
        <ecNumber evidence="1">2.7.7.7</ecNumber>
    </recommendedName>
</protein>
<keyword evidence="2" id="KW-0239">DNA-directed DNA polymerase</keyword>
<keyword evidence="2" id="KW-0808">Transferase</keyword>
<keyword evidence="5" id="KW-1185">Reference proteome</keyword>
<dbReference type="Gene3D" id="3.40.50.300">
    <property type="entry name" value="P-loop containing nucleotide triphosphate hydrolases"/>
    <property type="match status" value="1"/>
</dbReference>
<dbReference type="InterPro" id="IPR027417">
    <property type="entry name" value="P-loop_NTPase"/>
</dbReference>
<dbReference type="Proteomes" id="UP001595478">
    <property type="component" value="Unassembled WGS sequence"/>
</dbReference>
<evidence type="ECO:0000313" key="5">
    <source>
        <dbReference type="Proteomes" id="UP001595478"/>
    </source>
</evidence>
<comment type="caution">
    <text evidence="4">The sequence shown here is derived from an EMBL/GenBank/DDBJ whole genome shotgun (WGS) entry which is preliminary data.</text>
</comment>
<dbReference type="EC" id="2.7.7.7" evidence="1"/>
<reference evidence="5" key="1">
    <citation type="journal article" date="2019" name="Int. J. Syst. Evol. Microbiol.">
        <title>The Global Catalogue of Microorganisms (GCM) 10K type strain sequencing project: providing services to taxonomists for standard genome sequencing and annotation.</title>
        <authorList>
            <consortium name="The Broad Institute Genomics Platform"/>
            <consortium name="The Broad Institute Genome Sequencing Center for Infectious Disease"/>
            <person name="Wu L."/>
            <person name="Ma J."/>
        </authorList>
    </citation>
    <scope>NUCLEOTIDE SEQUENCE [LARGE SCALE GENOMIC DNA]</scope>
    <source>
        <strain evidence="5">KCTC 52473</strain>
    </source>
</reference>
<organism evidence="4 5">
    <name type="scientific">Agaribacter flavus</name>
    <dbReference type="NCBI Taxonomy" id="1902781"/>
    <lineage>
        <taxon>Bacteria</taxon>
        <taxon>Pseudomonadati</taxon>
        <taxon>Pseudomonadota</taxon>
        <taxon>Gammaproteobacteria</taxon>
        <taxon>Alteromonadales</taxon>
        <taxon>Alteromonadaceae</taxon>
        <taxon>Agaribacter</taxon>
    </lineage>
</organism>
<dbReference type="RefSeq" id="WP_376919973.1">
    <property type="nucleotide sequence ID" value="NZ_JBHRSW010000014.1"/>
</dbReference>
<dbReference type="SUPFAM" id="SSF52540">
    <property type="entry name" value="P-loop containing nucleoside triphosphate hydrolases"/>
    <property type="match status" value="1"/>
</dbReference>
<dbReference type="EMBL" id="JBHRSW010000014">
    <property type="protein sequence ID" value="MFC3121606.1"/>
    <property type="molecule type" value="Genomic_DNA"/>
</dbReference>